<evidence type="ECO:0000313" key="2">
    <source>
        <dbReference type="Proteomes" id="UP000178943"/>
    </source>
</evidence>
<organism evidence="1 2">
    <name type="scientific">Candidatus Fischerbacteria bacterium RBG_13_37_8</name>
    <dbReference type="NCBI Taxonomy" id="1817863"/>
    <lineage>
        <taxon>Bacteria</taxon>
        <taxon>Candidatus Fischeribacteriota</taxon>
    </lineage>
</organism>
<evidence type="ECO:0000313" key="1">
    <source>
        <dbReference type="EMBL" id="OGF66219.1"/>
    </source>
</evidence>
<dbReference type="EMBL" id="MFGW01000095">
    <property type="protein sequence ID" value="OGF66219.1"/>
    <property type="molecule type" value="Genomic_DNA"/>
</dbReference>
<name>A0A1F5VS79_9BACT</name>
<comment type="caution">
    <text evidence="1">The sequence shown here is derived from an EMBL/GenBank/DDBJ whole genome shotgun (WGS) entry which is preliminary data.</text>
</comment>
<dbReference type="Proteomes" id="UP000178943">
    <property type="component" value="Unassembled WGS sequence"/>
</dbReference>
<proteinExistence type="predicted"/>
<accession>A0A1F5VS79</accession>
<gene>
    <name evidence="1" type="ORF">A2Y62_02670</name>
</gene>
<protein>
    <submittedName>
        <fullName evidence="1">Uncharacterized protein</fullName>
    </submittedName>
</protein>
<dbReference type="AlphaFoldDB" id="A0A1F5VS79"/>
<sequence length="150" mass="17629">MKGIFMSNAKQKIAMKYAPVLSCELSKNIEQRIFDCFSSIDFKSGIDAWAIRDRVGEYRDMFSINVDEIKADIIPSIYYSLLETETHYFLLYTVYHALDQKSPFGHEHDMEHIQVVVRKNKEIVEYVTTMAHHGIFYYINKEYPVKPHPP</sequence>
<reference evidence="1 2" key="1">
    <citation type="journal article" date="2016" name="Nat. Commun.">
        <title>Thousands of microbial genomes shed light on interconnected biogeochemical processes in an aquifer system.</title>
        <authorList>
            <person name="Anantharaman K."/>
            <person name="Brown C.T."/>
            <person name="Hug L.A."/>
            <person name="Sharon I."/>
            <person name="Castelle C.J."/>
            <person name="Probst A.J."/>
            <person name="Thomas B.C."/>
            <person name="Singh A."/>
            <person name="Wilkins M.J."/>
            <person name="Karaoz U."/>
            <person name="Brodie E.L."/>
            <person name="Williams K.H."/>
            <person name="Hubbard S.S."/>
            <person name="Banfield J.F."/>
        </authorList>
    </citation>
    <scope>NUCLEOTIDE SEQUENCE [LARGE SCALE GENOMIC DNA]</scope>
</reference>